<dbReference type="EMBL" id="KZ821225">
    <property type="protein sequence ID" value="PYH47109.1"/>
    <property type="molecule type" value="Genomic_DNA"/>
</dbReference>
<evidence type="ECO:0000313" key="2">
    <source>
        <dbReference type="Proteomes" id="UP000248349"/>
    </source>
</evidence>
<dbReference type="Proteomes" id="UP000248349">
    <property type="component" value="Unassembled WGS sequence"/>
</dbReference>
<evidence type="ECO:0000313" key="1">
    <source>
        <dbReference type="EMBL" id="PYH47109.1"/>
    </source>
</evidence>
<accession>A0A318ZHY9</accession>
<organism evidence="1 2">
    <name type="scientific">Aspergillus saccharolyticus JOP 1030-1</name>
    <dbReference type="NCBI Taxonomy" id="1450539"/>
    <lineage>
        <taxon>Eukaryota</taxon>
        <taxon>Fungi</taxon>
        <taxon>Dikarya</taxon>
        <taxon>Ascomycota</taxon>
        <taxon>Pezizomycotina</taxon>
        <taxon>Eurotiomycetes</taxon>
        <taxon>Eurotiomycetidae</taxon>
        <taxon>Eurotiales</taxon>
        <taxon>Aspergillaceae</taxon>
        <taxon>Aspergillus</taxon>
        <taxon>Aspergillus subgen. Circumdati</taxon>
    </lineage>
</organism>
<sequence length="193" mass="21464">MTTLLKKMWEEMYVEQCLMILGAKPLSDEQKTRELAEEFQTTKSVLERGLRLAAAMEKTLEDLQHAAAATEKVLESVDAITASTQGLALDHKPGLNPLGNLRFATAHIEQGIHSLFTSQALLLVAAYDDPDILRALREQMQATALVFTAALEGAEMLEKGLNSNIGEPDWHEWITHSDRVQREALRDNAEPSQ</sequence>
<dbReference type="RefSeq" id="XP_025433091.1">
    <property type="nucleotide sequence ID" value="XM_025577262.1"/>
</dbReference>
<keyword evidence="2" id="KW-1185">Reference proteome</keyword>
<gene>
    <name evidence="1" type="ORF">BP01DRAFT_380954</name>
</gene>
<protein>
    <submittedName>
        <fullName evidence="1">Uncharacterized protein</fullName>
    </submittedName>
</protein>
<dbReference type="GeneID" id="37078491"/>
<proteinExistence type="predicted"/>
<dbReference type="AlphaFoldDB" id="A0A318ZHY9"/>
<reference evidence="1 2" key="1">
    <citation type="submission" date="2016-12" db="EMBL/GenBank/DDBJ databases">
        <title>The genomes of Aspergillus section Nigri reveals drivers in fungal speciation.</title>
        <authorList>
            <consortium name="DOE Joint Genome Institute"/>
            <person name="Vesth T.C."/>
            <person name="Nybo J."/>
            <person name="Theobald S."/>
            <person name="Brandl J."/>
            <person name="Frisvad J.C."/>
            <person name="Nielsen K.F."/>
            <person name="Lyhne E.K."/>
            <person name="Kogle M.E."/>
            <person name="Kuo A."/>
            <person name="Riley R."/>
            <person name="Clum A."/>
            <person name="Nolan M."/>
            <person name="Lipzen A."/>
            <person name="Salamov A."/>
            <person name="Henrissat B."/>
            <person name="Wiebenga A."/>
            <person name="De Vries R.P."/>
            <person name="Grigoriev I.V."/>
            <person name="Mortensen U.H."/>
            <person name="Andersen M.R."/>
            <person name="Baker S.E."/>
        </authorList>
    </citation>
    <scope>NUCLEOTIDE SEQUENCE [LARGE SCALE GENOMIC DNA]</scope>
    <source>
        <strain evidence="1 2">JOP 1030-1</strain>
    </source>
</reference>
<name>A0A318ZHY9_9EURO</name>